<name>M7BZN2_CHEMY</name>
<dbReference type="Pfam" id="PF13837">
    <property type="entry name" value="Myb_DNA-bind_4"/>
    <property type="match status" value="1"/>
</dbReference>
<feature type="region of interest" description="Disordered" evidence="1">
    <location>
        <begin position="104"/>
        <end position="146"/>
    </location>
</feature>
<evidence type="ECO:0000313" key="4">
    <source>
        <dbReference type="Proteomes" id="UP000031443"/>
    </source>
</evidence>
<feature type="domain" description="Myb/SANT-like DNA-binding" evidence="2">
    <location>
        <begin position="11"/>
        <end position="98"/>
    </location>
</feature>
<sequence>MQSQNRKKAPAWTEWEVLDLIVVWGEESVLSELRSKRRNAKTFQKISEAMRDRGYNRDATQCHVKLKELRQAYQKTKESNGCFGTELQTSCFYAELHAILGGATTTTPPLSVDSDDGVLSAMPEDFADGEDEEDELEESSQHTILPESQDLFITLTEIPSQPNQAGEGTSAGPPGAGSSGDWYGLQSPTTLQHQDSGSGSQLEGDGDLPNWLTCLEYQSPVLADESTQPLKDSGIQYQSLGPNPAPT</sequence>
<proteinExistence type="predicted"/>
<feature type="compositionally biased region" description="Polar residues" evidence="1">
    <location>
        <begin position="225"/>
        <end position="241"/>
    </location>
</feature>
<organism evidence="3 4">
    <name type="scientific">Chelonia mydas</name>
    <name type="common">Green sea-turtle</name>
    <name type="synonym">Chelonia agassizi</name>
    <dbReference type="NCBI Taxonomy" id="8469"/>
    <lineage>
        <taxon>Eukaryota</taxon>
        <taxon>Metazoa</taxon>
        <taxon>Chordata</taxon>
        <taxon>Craniata</taxon>
        <taxon>Vertebrata</taxon>
        <taxon>Euteleostomi</taxon>
        <taxon>Archelosauria</taxon>
        <taxon>Testudinata</taxon>
        <taxon>Testudines</taxon>
        <taxon>Cryptodira</taxon>
        <taxon>Durocryptodira</taxon>
        <taxon>Americhelydia</taxon>
        <taxon>Chelonioidea</taxon>
        <taxon>Cheloniidae</taxon>
        <taxon>Chelonia</taxon>
    </lineage>
</organism>
<feature type="compositionally biased region" description="Acidic residues" evidence="1">
    <location>
        <begin position="125"/>
        <end position="138"/>
    </location>
</feature>
<feature type="compositionally biased region" description="Polar residues" evidence="1">
    <location>
        <begin position="186"/>
        <end position="201"/>
    </location>
</feature>
<feature type="region of interest" description="Disordered" evidence="1">
    <location>
        <begin position="223"/>
        <end position="247"/>
    </location>
</feature>
<dbReference type="EMBL" id="KB535465">
    <property type="protein sequence ID" value="EMP33582.1"/>
    <property type="molecule type" value="Genomic_DNA"/>
</dbReference>
<dbReference type="FunFam" id="1.10.10.60:FF:000032">
    <property type="entry name" value="Zinc finger and SCAN domain-containing 20"/>
    <property type="match status" value="1"/>
</dbReference>
<dbReference type="AlphaFoldDB" id="M7BZN2"/>
<keyword evidence="4" id="KW-1185">Reference proteome</keyword>
<evidence type="ECO:0000259" key="2">
    <source>
        <dbReference type="Pfam" id="PF13837"/>
    </source>
</evidence>
<dbReference type="PANTHER" id="PTHR47595">
    <property type="entry name" value="HEAT SHOCK 70 KDA PROTEIN 14"/>
    <property type="match status" value="1"/>
</dbReference>
<evidence type="ECO:0000256" key="1">
    <source>
        <dbReference type="SAM" id="MobiDB-lite"/>
    </source>
</evidence>
<dbReference type="Gene3D" id="1.10.10.60">
    <property type="entry name" value="Homeodomain-like"/>
    <property type="match status" value="1"/>
</dbReference>
<evidence type="ECO:0000313" key="3">
    <source>
        <dbReference type="EMBL" id="EMP33582.1"/>
    </source>
</evidence>
<gene>
    <name evidence="3" type="ORF">UY3_09293</name>
</gene>
<feature type="region of interest" description="Disordered" evidence="1">
    <location>
        <begin position="160"/>
        <end position="211"/>
    </location>
</feature>
<dbReference type="PANTHER" id="PTHR47595:SF1">
    <property type="entry name" value="MYB_SANT-LIKE DNA-BINDING DOMAIN-CONTAINING PROTEIN"/>
    <property type="match status" value="1"/>
</dbReference>
<dbReference type="InterPro" id="IPR044822">
    <property type="entry name" value="Myb_DNA-bind_4"/>
</dbReference>
<reference evidence="4" key="1">
    <citation type="journal article" date="2013" name="Nat. Genet.">
        <title>The draft genomes of soft-shell turtle and green sea turtle yield insights into the development and evolution of the turtle-specific body plan.</title>
        <authorList>
            <person name="Wang Z."/>
            <person name="Pascual-Anaya J."/>
            <person name="Zadissa A."/>
            <person name="Li W."/>
            <person name="Niimura Y."/>
            <person name="Huang Z."/>
            <person name="Li C."/>
            <person name="White S."/>
            <person name="Xiong Z."/>
            <person name="Fang D."/>
            <person name="Wang B."/>
            <person name="Ming Y."/>
            <person name="Chen Y."/>
            <person name="Zheng Y."/>
            <person name="Kuraku S."/>
            <person name="Pignatelli M."/>
            <person name="Herrero J."/>
            <person name="Beal K."/>
            <person name="Nozawa M."/>
            <person name="Li Q."/>
            <person name="Wang J."/>
            <person name="Zhang H."/>
            <person name="Yu L."/>
            <person name="Shigenobu S."/>
            <person name="Wang J."/>
            <person name="Liu J."/>
            <person name="Flicek P."/>
            <person name="Searle S."/>
            <person name="Wang J."/>
            <person name="Kuratani S."/>
            <person name="Yin Y."/>
            <person name="Aken B."/>
            <person name="Zhang G."/>
            <person name="Irie N."/>
        </authorList>
    </citation>
    <scope>NUCLEOTIDE SEQUENCE [LARGE SCALE GENOMIC DNA]</scope>
</reference>
<dbReference type="Proteomes" id="UP000031443">
    <property type="component" value="Unassembled WGS sequence"/>
</dbReference>
<protein>
    <submittedName>
        <fullName evidence="3">Zinc finger and SCAN domain-containing protein 29</fullName>
    </submittedName>
</protein>
<accession>M7BZN2</accession>